<reference evidence="22" key="2">
    <citation type="submission" date="2013-03" db="EMBL/GenBank/DDBJ databases">
        <authorList>
            <person name="Motta M.C.M."/>
            <person name="Martins A.C.A."/>
            <person name="Preta C.M.C.C."/>
            <person name="Silva R."/>
            <person name="de Souza S.S."/>
            <person name="Klein C.C."/>
            <person name="de Almeida L.G.P."/>
            <person name="Cunha O.L."/>
            <person name="Colabardini A.C."/>
            <person name="Lima B.A."/>
            <person name="Machado C.R."/>
            <person name="Soares C.M.A."/>
            <person name="de Menezes C.B.A."/>
            <person name="Bartolomeu D.C."/>
            <person name="Grisard E.C."/>
            <person name="Fantinatti-Garboggini F."/>
            <person name="Rodrigues-Luiz G.F."/>
            <person name="Wagner G."/>
            <person name="Goldman G.H."/>
            <person name="Fietto J.L.R."/>
            <person name="Ciapina L.P."/>
            <person name="Brocchi M."/>
            <person name="Elias M.C."/>
            <person name="Goldman M.H.S."/>
            <person name="Sagot M.-F."/>
            <person name="Pereira M."/>
            <person name="Stoco P.H."/>
            <person name="Teixeira S.M.R."/>
            <person name="de Mendonca-Neto R.P."/>
            <person name="Maciel T.E.F."/>
            <person name="Mendes T.A.O."/>
            <person name="Urmenyi T.P."/>
            <person name="Teixeira M.M.G."/>
            <person name="de Camargo E.F.P."/>
            <person name="de Sousa W."/>
            <person name="Schenkman S."/>
            <person name="de Vasconcelos A.T.R."/>
        </authorList>
    </citation>
    <scope>NUCLEOTIDE SEQUENCE</scope>
</reference>
<evidence type="ECO:0000256" key="15">
    <source>
        <dbReference type="ARBA" id="ARBA00056147"/>
    </source>
</evidence>
<feature type="chain" id="PRO_5007727266" description="Enoyl-CoA delta isomerase 1, mitochondrial" evidence="19">
    <location>
        <begin position="19"/>
        <end position="303"/>
    </location>
</feature>
<comment type="function">
    <text evidence="15">Key enzyme of fatty acid beta-oxidation. Able to isomerize both 3-cis (3Z) and 3-trans (3E) double bonds into the 2-trans (2E) form in a range of enoyl-CoA species, with a preference for (3Z)-enoyl-CoAs over (3E)-enoyl-CoAs. The catalytic efficiency of this enzyme is not affected by the fatty acyl chain length.</text>
</comment>
<evidence type="ECO:0000256" key="12">
    <source>
        <dbReference type="ARBA" id="ARBA00051293"/>
    </source>
</evidence>
<evidence type="ECO:0000313" key="24">
    <source>
        <dbReference type="Proteomes" id="UP000015354"/>
    </source>
</evidence>
<evidence type="ECO:0000256" key="11">
    <source>
        <dbReference type="ARBA" id="ARBA00050938"/>
    </source>
</evidence>
<comment type="pathway">
    <text evidence="2">Lipid metabolism; fatty acid beta-oxidation.</text>
</comment>
<keyword evidence="7" id="KW-0007">Acetylation</keyword>
<dbReference type="InterPro" id="IPR018376">
    <property type="entry name" value="Enoyl-CoA_hyd/isom_CS"/>
</dbReference>
<reference evidence="22 24" key="1">
    <citation type="journal article" date="2013" name="PLoS ONE">
        <title>Predicting the Proteins of Angomonas deanei, Strigomonas culicis and Their Respective Endosymbionts Reveals New Aspects of the Trypanosomatidae Family.</title>
        <authorList>
            <person name="Motta M.C."/>
            <person name="Martins A.C."/>
            <person name="de Souza S.S."/>
            <person name="Catta-Preta C.M."/>
            <person name="Silva R."/>
            <person name="Klein C.C."/>
            <person name="de Almeida L.G."/>
            <person name="de Lima Cunha O."/>
            <person name="Ciapina L.P."/>
            <person name="Brocchi M."/>
            <person name="Colabardini A.C."/>
            <person name="de Araujo Lima B."/>
            <person name="Machado C.R."/>
            <person name="de Almeida Soares C.M."/>
            <person name="Probst C.M."/>
            <person name="de Menezes C.B."/>
            <person name="Thompson C.E."/>
            <person name="Bartholomeu D.C."/>
            <person name="Gradia D.F."/>
            <person name="Pavoni D.P."/>
            <person name="Grisard E.C."/>
            <person name="Fantinatti-Garboggini F."/>
            <person name="Marchini F.K."/>
            <person name="Rodrigues-Luiz G.F."/>
            <person name="Wagner G."/>
            <person name="Goldman G.H."/>
            <person name="Fietto J.L."/>
            <person name="Elias M.C."/>
            <person name="Goldman M.H."/>
            <person name="Sagot M.F."/>
            <person name="Pereira M."/>
            <person name="Stoco P.H."/>
            <person name="de Mendonca-Neto R.P."/>
            <person name="Teixeira S.M."/>
            <person name="Maciel T.E."/>
            <person name="de Oliveira Mendes T.A."/>
            <person name="Urmenyi T.P."/>
            <person name="de Souza W."/>
            <person name="Schenkman S."/>
            <person name="de Vasconcelos A.T."/>
        </authorList>
    </citation>
    <scope>NUCLEOTIDE SEQUENCE [LARGE SCALE GENOMIC DNA]</scope>
</reference>
<dbReference type="GO" id="GO:0004165">
    <property type="term" value="F:delta(3)-delta(2)-enoyl-CoA isomerase activity"/>
    <property type="evidence" value="ECO:0007669"/>
    <property type="project" value="UniProtKB-EC"/>
</dbReference>
<dbReference type="GO" id="GO:0005759">
    <property type="term" value="C:mitochondrial matrix"/>
    <property type="evidence" value="ECO:0007669"/>
    <property type="project" value="UniProtKB-SubCell"/>
</dbReference>
<organism evidence="22 24">
    <name type="scientific">Strigomonas culicis</name>
    <dbReference type="NCBI Taxonomy" id="28005"/>
    <lineage>
        <taxon>Eukaryota</taxon>
        <taxon>Discoba</taxon>
        <taxon>Euglenozoa</taxon>
        <taxon>Kinetoplastea</taxon>
        <taxon>Metakinetoplastina</taxon>
        <taxon>Trypanosomatida</taxon>
        <taxon>Trypanosomatidae</taxon>
        <taxon>Strigomonadinae</taxon>
        <taxon>Strigomonas</taxon>
    </lineage>
</organism>
<dbReference type="PANTHER" id="PTHR11941">
    <property type="entry name" value="ENOYL-COA HYDRATASE-RELATED"/>
    <property type="match status" value="1"/>
</dbReference>
<dbReference type="EMBL" id="ATMH01001324">
    <property type="protein sequence ID" value="EPY34778.1"/>
    <property type="molecule type" value="Genomic_DNA"/>
</dbReference>
<dbReference type="Gene3D" id="3.90.226.10">
    <property type="entry name" value="2-enoyl-CoA Hydratase, Chain A, domain 1"/>
    <property type="match status" value="1"/>
</dbReference>
<evidence type="ECO:0000256" key="1">
    <source>
        <dbReference type="ARBA" id="ARBA00004305"/>
    </source>
</evidence>
<sequence>MRRFIQLSSRWMLPIATARCVSSAASTSASDLVIAKESPLEKVFILEMNNPKANVLSPDFISAFLSQINTLCDPDKERSRGIILTSAVTGIFSGGLDINELFNNQEQGRFAHYWNQFQQLFTTIHTLPIPLMAAINGHAAAAGCIISLACDYRVMACTHPKNGKNLTIGISATKHGFCVPPYVVASLEHVVGFRKAEEIITNGLMLTAQEALEYGLVDHVVEGADEAIVPCLEEMEKILQLPSPVPYWIAKDFSRRQVVAPLSSPALRQADTVNFYRMMQDPTVRSVLGKHIAGLGSKKTTSD</sequence>
<comment type="catalytic activity">
    <reaction evidence="11">
        <text>(3Z)-decenoyl-CoA = (2E)-decenoyl-CoA</text>
        <dbReference type="Rhea" id="RHEA:77195"/>
        <dbReference type="ChEBI" id="CHEBI:61406"/>
        <dbReference type="ChEBI" id="CHEBI:195601"/>
    </reaction>
    <physiologicalReaction direction="left-to-right" evidence="11">
        <dbReference type="Rhea" id="RHEA:77196"/>
    </physiologicalReaction>
</comment>
<evidence type="ECO:0000256" key="9">
    <source>
        <dbReference type="ARBA" id="ARBA00023128"/>
    </source>
</evidence>
<evidence type="ECO:0000313" key="20">
    <source>
        <dbReference type="EMBL" id="EPY23673.1"/>
    </source>
</evidence>
<feature type="signal peptide" evidence="19">
    <location>
        <begin position="1"/>
        <end position="18"/>
    </location>
</feature>
<evidence type="ECO:0000256" key="5">
    <source>
        <dbReference type="ARBA" id="ARBA00022832"/>
    </source>
</evidence>
<dbReference type="CDD" id="cd06558">
    <property type="entry name" value="crotonase-like"/>
    <property type="match status" value="1"/>
</dbReference>
<evidence type="ECO:0000256" key="16">
    <source>
        <dbReference type="ARBA" id="ARBA00068317"/>
    </source>
</evidence>
<evidence type="ECO:0000256" key="6">
    <source>
        <dbReference type="ARBA" id="ARBA00022946"/>
    </source>
</evidence>
<accession>S9V192</accession>
<evidence type="ECO:0000256" key="7">
    <source>
        <dbReference type="ARBA" id="ARBA00022990"/>
    </source>
</evidence>
<comment type="catalytic activity">
    <reaction evidence="14">
        <text>(3Z)-octenoyl-CoA = (2E)-octenoyl-CoA</text>
        <dbReference type="Rhea" id="RHEA:46044"/>
        <dbReference type="ChEBI" id="CHEBI:62242"/>
        <dbReference type="ChEBI" id="CHEBI:85640"/>
    </reaction>
    <physiologicalReaction direction="left-to-right" evidence="14">
        <dbReference type="Rhea" id="RHEA:46045"/>
    </physiologicalReaction>
</comment>
<comment type="caution">
    <text evidence="22">The sequence shown here is derived from an EMBL/GenBank/DDBJ whole genome shotgun (WGS) entry which is preliminary data.</text>
</comment>
<keyword evidence="6" id="KW-0809">Transit peptide</keyword>
<evidence type="ECO:0000256" key="13">
    <source>
        <dbReference type="ARBA" id="ARBA00052376"/>
    </source>
</evidence>
<keyword evidence="5" id="KW-0276">Fatty acid metabolism</keyword>
<evidence type="ECO:0000256" key="3">
    <source>
        <dbReference type="ARBA" id="ARBA00005254"/>
    </source>
</evidence>
<dbReference type="PROSITE" id="PS00166">
    <property type="entry name" value="ENOYL_COA_HYDRATASE"/>
    <property type="match status" value="1"/>
</dbReference>
<evidence type="ECO:0000313" key="22">
    <source>
        <dbReference type="EMBL" id="EPY34778.1"/>
    </source>
</evidence>
<evidence type="ECO:0000313" key="21">
    <source>
        <dbReference type="EMBL" id="EPY26725.1"/>
    </source>
</evidence>
<protein>
    <recommendedName>
        <fullName evidence="16">Enoyl-CoA delta isomerase 1, mitochondrial</fullName>
    </recommendedName>
    <alternativeName>
        <fullName evidence="17">3,2-trans-enoyl-CoA isomerase</fullName>
    </alternativeName>
</protein>
<keyword evidence="8" id="KW-0443">Lipid metabolism</keyword>
<comment type="subunit">
    <text evidence="4">Homotrimer.</text>
</comment>
<dbReference type="OrthoDB" id="1696280at2759"/>
<evidence type="ECO:0000256" key="18">
    <source>
        <dbReference type="RuleBase" id="RU003707"/>
    </source>
</evidence>
<dbReference type="InterPro" id="IPR029045">
    <property type="entry name" value="ClpP/crotonase-like_dom_sf"/>
</dbReference>
<evidence type="ECO:0000256" key="2">
    <source>
        <dbReference type="ARBA" id="ARBA00005005"/>
    </source>
</evidence>
<dbReference type="SUPFAM" id="SSF52096">
    <property type="entry name" value="ClpP/crotonase"/>
    <property type="match status" value="1"/>
</dbReference>
<dbReference type="InterPro" id="IPR001753">
    <property type="entry name" value="Enoyl-CoA_hydra/iso"/>
</dbReference>
<comment type="catalytic activity">
    <reaction evidence="13">
        <text>(3Z)-dodecenoyl-CoA = (2E)-dodecenoyl-CoA</text>
        <dbReference type="Rhea" id="RHEA:23716"/>
        <dbReference type="ChEBI" id="CHEBI:57330"/>
        <dbReference type="ChEBI" id="CHEBI:58543"/>
        <dbReference type="EC" id="5.3.3.8"/>
    </reaction>
    <physiologicalReaction direction="left-to-right" evidence="13">
        <dbReference type="Rhea" id="RHEA:23717"/>
    </physiologicalReaction>
</comment>
<dbReference type="AlphaFoldDB" id="S9V192"/>
<dbReference type="EMBL" id="ATMH01007567">
    <property type="protein sequence ID" value="EPY23673.1"/>
    <property type="molecule type" value="Genomic_DNA"/>
</dbReference>
<gene>
    <name evidence="23" type="ORF">STCU_01091</name>
    <name evidence="22" type="ORF">STCU_01324</name>
    <name evidence="21" type="ORF">STCU_06111</name>
    <name evidence="20" type="ORF">STCU_07567</name>
</gene>
<dbReference type="GO" id="GO:0006635">
    <property type="term" value="P:fatty acid beta-oxidation"/>
    <property type="evidence" value="ECO:0007669"/>
    <property type="project" value="TreeGrafter"/>
</dbReference>
<evidence type="ECO:0000313" key="23">
    <source>
        <dbReference type="EMBL" id="EPY35583.1"/>
    </source>
</evidence>
<evidence type="ECO:0000256" key="10">
    <source>
        <dbReference type="ARBA" id="ARBA00023235"/>
    </source>
</evidence>
<keyword evidence="24" id="KW-1185">Reference proteome</keyword>
<proteinExistence type="inferred from homology"/>
<keyword evidence="9" id="KW-0496">Mitochondrion</keyword>
<evidence type="ECO:0000256" key="14">
    <source>
        <dbReference type="ARBA" id="ARBA00052542"/>
    </source>
</evidence>
<evidence type="ECO:0000256" key="8">
    <source>
        <dbReference type="ARBA" id="ARBA00023098"/>
    </source>
</evidence>
<dbReference type="Pfam" id="PF00378">
    <property type="entry name" value="ECH_1"/>
    <property type="match status" value="1"/>
</dbReference>
<evidence type="ECO:0000256" key="17">
    <source>
        <dbReference type="ARBA" id="ARBA00083575"/>
    </source>
</evidence>
<evidence type="ECO:0000256" key="4">
    <source>
        <dbReference type="ARBA" id="ARBA00011233"/>
    </source>
</evidence>
<dbReference type="EMBL" id="ATMH01006111">
    <property type="protein sequence ID" value="EPY26725.1"/>
    <property type="molecule type" value="Genomic_DNA"/>
</dbReference>
<dbReference type="Proteomes" id="UP000015354">
    <property type="component" value="Unassembled WGS sequence"/>
</dbReference>
<dbReference type="FunFam" id="3.90.226.10:FF:000034">
    <property type="entry name" value="Enoyl-CoA delta isomerase 1"/>
    <property type="match status" value="1"/>
</dbReference>
<keyword evidence="19" id="KW-0732">Signal</keyword>
<comment type="subcellular location">
    <subcellularLocation>
        <location evidence="1">Mitochondrion matrix</location>
    </subcellularLocation>
</comment>
<comment type="catalytic activity">
    <reaction evidence="12">
        <text>(2E)-tetradecenoyl-CoA = (3Z)-tetradecenoyl-CoA</text>
        <dbReference type="Rhea" id="RHEA:29847"/>
        <dbReference type="ChEBI" id="CHEBI:61405"/>
        <dbReference type="ChEBI" id="CHEBI:61968"/>
    </reaction>
    <physiologicalReaction direction="right-to-left" evidence="12">
        <dbReference type="Rhea" id="RHEA:29849"/>
    </physiologicalReaction>
</comment>
<evidence type="ECO:0000256" key="19">
    <source>
        <dbReference type="SAM" id="SignalP"/>
    </source>
</evidence>
<name>S9V192_9TRYP</name>
<comment type="similarity">
    <text evidence="3 18">Belongs to the enoyl-CoA hydratase/isomerase family.</text>
</comment>
<keyword evidence="10 22" id="KW-0413">Isomerase</keyword>
<dbReference type="PANTHER" id="PTHR11941:SF172">
    <property type="entry name" value="ISOMERASE, MITOCHONDRIAL, PUTATIVE-RELATED"/>
    <property type="match status" value="1"/>
</dbReference>
<dbReference type="EMBL" id="ATMH01001091">
    <property type="protein sequence ID" value="EPY35583.1"/>
    <property type="molecule type" value="Genomic_DNA"/>
</dbReference>